<dbReference type="NCBIfam" id="NF037982">
    <property type="entry name" value="Nramp_1"/>
    <property type="match status" value="1"/>
</dbReference>
<keyword evidence="8" id="KW-1185">Reference proteome</keyword>
<keyword evidence="3 6" id="KW-1133">Transmembrane helix</keyword>
<dbReference type="AlphaFoldDB" id="A0A143PTP4"/>
<feature type="region of interest" description="Disordered" evidence="5">
    <location>
        <begin position="1"/>
        <end position="21"/>
    </location>
</feature>
<evidence type="ECO:0000256" key="3">
    <source>
        <dbReference type="ARBA" id="ARBA00022989"/>
    </source>
</evidence>
<proteinExistence type="predicted"/>
<dbReference type="STRING" id="1855912.LuPra_04789"/>
<reference evidence="7 8" key="1">
    <citation type="journal article" date="2016" name="Genome Announc.">
        <title>First Complete Genome Sequence of a Subdivision 6 Acidobacterium Strain.</title>
        <authorList>
            <person name="Huang S."/>
            <person name="Vieira S."/>
            <person name="Bunk B."/>
            <person name="Riedel T."/>
            <person name="Sproer C."/>
            <person name="Overmann J."/>
        </authorList>
    </citation>
    <scope>NUCLEOTIDE SEQUENCE [LARGE SCALE GENOMIC DNA]</scope>
    <source>
        <strain evidence="8">DSM 100886 HEG_-6_39</strain>
    </source>
</reference>
<name>A0A143PTP4_LUTPR</name>
<feature type="transmembrane region" description="Helical" evidence="6">
    <location>
        <begin position="168"/>
        <end position="189"/>
    </location>
</feature>
<dbReference type="EMBL" id="CP015136">
    <property type="protein sequence ID" value="AMY11538.1"/>
    <property type="molecule type" value="Genomic_DNA"/>
</dbReference>
<evidence type="ECO:0000256" key="2">
    <source>
        <dbReference type="ARBA" id="ARBA00022692"/>
    </source>
</evidence>
<dbReference type="RefSeq" id="WP_162472814.1">
    <property type="nucleotide sequence ID" value="NZ_CP015136.1"/>
</dbReference>
<evidence type="ECO:0000313" key="7">
    <source>
        <dbReference type="EMBL" id="AMY11538.1"/>
    </source>
</evidence>
<keyword evidence="2 6" id="KW-0812">Transmembrane</keyword>
<feature type="transmembrane region" description="Helical" evidence="6">
    <location>
        <begin position="391"/>
        <end position="412"/>
    </location>
</feature>
<evidence type="ECO:0000256" key="5">
    <source>
        <dbReference type="SAM" id="MobiDB-lite"/>
    </source>
</evidence>
<evidence type="ECO:0000256" key="4">
    <source>
        <dbReference type="ARBA" id="ARBA00023136"/>
    </source>
</evidence>
<dbReference type="GO" id="GO:0005886">
    <property type="term" value="C:plasma membrane"/>
    <property type="evidence" value="ECO:0007669"/>
    <property type="project" value="TreeGrafter"/>
</dbReference>
<dbReference type="GO" id="GO:0005384">
    <property type="term" value="F:manganese ion transmembrane transporter activity"/>
    <property type="evidence" value="ECO:0007669"/>
    <property type="project" value="TreeGrafter"/>
</dbReference>
<sequence length="456" mass="48842">MQAPPDPYAIQPADAESPPSGLGATLRRIGPGVVLASSIVGSGELIATTTLGAKVGYTALWIILLSCAIKPAVQAELGRYTIATGETGLAGLNHVPGPRLVHVNWIVWLWALMTLVSLMQIGAMYGGVTQVMQIVAPAIPKELYVTGFAGLTLLILLGGGYERVERFAVLKVSLFSFLTVLAAVLLFRSPSFRVGEMMEGLRPQIPTTGLGTALAVFGITGVGASELFMYPYWCVEKGYARRSGINDGSPAWEARARGWSRVMMADILTSLVIYTLATVAFYLLGAGILHPAGTVPRGNETITTLSAMYTATLGNWSAPVFYLGAVVTLYGTIFAATAANSRVFSDMTRLMGYFEAHDSARRTRMRDRFIVWLTVVPILMFLLFGNPVQMVVIGGTAQALMLPVIGVGALYLRHRKLPASVAPGIFATVALWIATAVMSSAALYYTYLYLRGQASL</sequence>
<feature type="transmembrane region" description="Helical" evidence="6">
    <location>
        <begin position="320"/>
        <end position="339"/>
    </location>
</feature>
<dbReference type="PANTHER" id="PTHR11706:SF3">
    <property type="entry name" value="METAL ION TRANSPORT PROTEIN"/>
    <property type="match status" value="1"/>
</dbReference>
<dbReference type="InterPro" id="IPR001046">
    <property type="entry name" value="NRAMP_fam"/>
</dbReference>
<feature type="transmembrane region" description="Helical" evidence="6">
    <location>
        <begin position="267"/>
        <end position="289"/>
    </location>
</feature>
<dbReference type="Proteomes" id="UP000076079">
    <property type="component" value="Chromosome"/>
</dbReference>
<feature type="transmembrane region" description="Helical" evidence="6">
    <location>
        <begin position="209"/>
        <end position="233"/>
    </location>
</feature>
<keyword evidence="4 6" id="KW-0472">Membrane</keyword>
<organism evidence="7 8">
    <name type="scientific">Luteitalea pratensis</name>
    <dbReference type="NCBI Taxonomy" id="1855912"/>
    <lineage>
        <taxon>Bacteria</taxon>
        <taxon>Pseudomonadati</taxon>
        <taxon>Acidobacteriota</taxon>
        <taxon>Vicinamibacteria</taxon>
        <taxon>Vicinamibacterales</taxon>
        <taxon>Vicinamibacteraceae</taxon>
        <taxon>Luteitalea</taxon>
    </lineage>
</organism>
<feature type="transmembrane region" description="Helical" evidence="6">
    <location>
        <begin position="143"/>
        <end position="161"/>
    </location>
</feature>
<evidence type="ECO:0000256" key="1">
    <source>
        <dbReference type="ARBA" id="ARBA00004141"/>
    </source>
</evidence>
<evidence type="ECO:0000256" key="6">
    <source>
        <dbReference type="SAM" id="Phobius"/>
    </source>
</evidence>
<dbReference type="GO" id="GO:0015086">
    <property type="term" value="F:cadmium ion transmembrane transporter activity"/>
    <property type="evidence" value="ECO:0007669"/>
    <property type="project" value="TreeGrafter"/>
</dbReference>
<protein>
    <submittedName>
        <fullName evidence="7">Manganese transport protein MntH</fullName>
    </submittedName>
</protein>
<accession>A0A143PTP4</accession>
<comment type="subcellular location">
    <subcellularLocation>
        <location evidence="1">Membrane</location>
        <topology evidence="1">Multi-pass membrane protein</topology>
    </subcellularLocation>
</comment>
<dbReference type="GO" id="GO:0034755">
    <property type="term" value="P:iron ion transmembrane transport"/>
    <property type="evidence" value="ECO:0007669"/>
    <property type="project" value="TreeGrafter"/>
</dbReference>
<feature type="transmembrane region" description="Helical" evidence="6">
    <location>
        <begin position="105"/>
        <end position="123"/>
    </location>
</feature>
<dbReference type="PANTHER" id="PTHR11706">
    <property type="entry name" value="SOLUTE CARRIER PROTEIN FAMILY 11 MEMBER"/>
    <property type="match status" value="1"/>
</dbReference>
<evidence type="ECO:0000313" key="8">
    <source>
        <dbReference type="Proteomes" id="UP000076079"/>
    </source>
</evidence>
<feature type="transmembrane region" description="Helical" evidence="6">
    <location>
        <begin position="369"/>
        <end position="385"/>
    </location>
</feature>
<feature type="transmembrane region" description="Helical" evidence="6">
    <location>
        <begin position="424"/>
        <end position="447"/>
    </location>
</feature>
<reference evidence="8" key="2">
    <citation type="submission" date="2016-04" db="EMBL/GenBank/DDBJ databases">
        <title>First Complete Genome Sequence of a Subdivision 6 Acidobacterium.</title>
        <authorList>
            <person name="Huang S."/>
            <person name="Vieira S."/>
            <person name="Bunk B."/>
            <person name="Riedel T."/>
            <person name="Sproeer C."/>
            <person name="Overmann J."/>
        </authorList>
    </citation>
    <scope>NUCLEOTIDE SEQUENCE [LARGE SCALE GENOMIC DNA]</scope>
    <source>
        <strain evidence="8">DSM 100886 HEG_-6_39</strain>
    </source>
</reference>
<gene>
    <name evidence="7" type="ORF">LuPra_04789</name>
</gene>
<dbReference type="KEGG" id="abac:LuPra_04789"/>